<keyword evidence="2" id="KW-1003">Cell membrane</keyword>
<feature type="transmembrane region" description="Helical" evidence="7">
    <location>
        <begin position="695"/>
        <end position="715"/>
    </location>
</feature>
<feature type="transmembrane region" description="Helical" evidence="7">
    <location>
        <begin position="751"/>
        <end position="775"/>
    </location>
</feature>
<feature type="domain" description="ABC3 transporter permease C-terminal" evidence="8">
    <location>
        <begin position="702"/>
        <end position="819"/>
    </location>
</feature>
<feature type="domain" description="ABC3 transporter permease C-terminal" evidence="8">
    <location>
        <begin position="263"/>
        <end position="381"/>
    </location>
</feature>
<dbReference type="PANTHER" id="PTHR30572:SF4">
    <property type="entry name" value="ABC TRANSPORTER PERMEASE YTRF"/>
    <property type="match status" value="1"/>
</dbReference>
<evidence type="ECO:0000256" key="1">
    <source>
        <dbReference type="ARBA" id="ARBA00004651"/>
    </source>
</evidence>
<dbReference type="Proteomes" id="UP001289581">
    <property type="component" value="Unassembled WGS sequence"/>
</dbReference>
<dbReference type="InterPro" id="IPR003838">
    <property type="entry name" value="ABC3_permease_C"/>
</dbReference>
<dbReference type="GO" id="GO:0005886">
    <property type="term" value="C:plasma membrane"/>
    <property type="evidence" value="ECO:0007669"/>
    <property type="project" value="UniProtKB-SubCell"/>
</dbReference>
<keyword evidence="3 7" id="KW-0812">Transmembrane</keyword>
<evidence type="ECO:0000313" key="10">
    <source>
        <dbReference type="Proteomes" id="UP001289581"/>
    </source>
</evidence>
<keyword evidence="5 7" id="KW-0472">Membrane</keyword>
<evidence type="ECO:0000256" key="4">
    <source>
        <dbReference type="ARBA" id="ARBA00022989"/>
    </source>
</evidence>
<keyword evidence="10" id="KW-1185">Reference proteome</keyword>
<dbReference type="GO" id="GO:0022857">
    <property type="term" value="F:transmembrane transporter activity"/>
    <property type="evidence" value="ECO:0007669"/>
    <property type="project" value="TreeGrafter"/>
</dbReference>
<evidence type="ECO:0000256" key="6">
    <source>
        <dbReference type="ARBA" id="ARBA00038076"/>
    </source>
</evidence>
<feature type="transmembrane region" description="Helical" evidence="7">
    <location>
        <begin position="12"/>
        <end position="30"/>
    </location>
</feature>
<dbReference type="RefSeq" id="WP_322912793.1">
    <property type="nucleotide sequence ID" value="NZ_JAXBCZ010000001.1"/>
</dbReference>
<reference evidence="9 10" key="1">
    <citation type="submission" date="2023-06" db="EMBL/GenBank/DDBJ databases">
        <title>Actinomyces orist ORNL 0101 HMT-893 genome.</title>
        <authorList>
            <person name="Johnston C.D."/>
            <person name="Chen T."/>
            <person name="Dewhirst F.E."/>
        </authorList>
    </citation>
    <scope>NUCLEOTIDE SEQUENCE [LARGE SCALE GENOMIC DNA]</scope>
    <source>
        <strain evidence="9 10">ORNL 0101</strain>
    </source>
</reference>
<keyword evidence="4 7" id="KW-1133">Transmembrane helix</keyword>
<gene>
    <name evidence="9" type="ORF">QU665_09875</name>
</gene>
<dbReference type="AlphaFoldDB" id="A0AAW9KKZ2"/>
<organism evidence="9 10">
    <name type="scientific">Actinomyces oris</name>
    <dbReference type="NCBI Taxonomy" id="544580"/>
    <lineage>
        <taxon>Bacteria</taxon>
        <taxon>Bacillati</taxon>
        <taxon>Actinomycetota</taxon>
        <taxon>Actinomycetes</taxon>
        <taxon>Actinomycetales</taxon>
        <taxon>Actinomycetaceae</taxon>
        <taxon>Actinomyces</taxon>
    </lineage>
</organism>
<feature type="transmembrane region" description="Helical" evidence="7">
    <location>
        <begin position="400"/>
        <end position="421"/>
    </location>
</feature>
<comment type="subcellular location">
    <subcellularLocation>
        <location evidence="1">Cell membrane</location>
        <topology evidence="1">Multi-pass membrane protein</topology>
    </subcellularLocation>
</comment>
<protein>
    <submittedName>
        <fullName evidence="9">FtsX-like permease family protein</fullName>
    </submittedName>
</protein>
<evidence type="ECO:0000256" key="2">
    <source>
        <dbReference type="ARBA" id="ARBA00022475"/>
    </source>
</evidence>
<feature type="transmembrane region" description="Helical" evidence="7">
    <location>
        <begin position="305"/>
        <end position="332"/>
    </location>
</feature>
<evidence type="ECO:0000259" key="8">
    <source>
        <dbReference type="Pfam" id="PF02687"/>
    </source>
</evidence>
<evidence type="ECO:0000256" key="7">
    <source>
        <dbReference type="SAM" id="Phobius"/>
    </source>
</evidence>
<dbReference type="Pfam" id="PF02687">
    <property type="entry name" value="FtsX"/>
    <property type="match status" value="2"/>
</dbReference>
<proteinExistence type="inferred from homology"/>
<name>A0AAW9KKZ2_9ACTO</name>
<feature type="transmembrane region" description="Helical" evidence="7">
    <location>
        <begin position="787"/>
        <end position="806"/>
    </location>
</feature>
<feature type="transmembrane region" description="Helical" evidence="7">
    <location>
        <begin position="262"/>
        <end position="284"/>
    </location>
</feature>
<evidence type="ECO:0000256" key="3">
    <source>
        <dbReference type="ARBA" id="ARBA00022692"/>
    </source>
</evidence>
<feature type="transmembrane region" description="Helical" evidence="7">
    <location>
        <begin position="352"/>
        <end position="370"/>
    </location>
</feature>
<dbReference type="InterPro" id="IPR050250">
    <property type="entry name" value="Macrolide_Exporter_MacB"/>
</dbReference>
<evidence type="ECO:0000256" key="5">
    <source>
        <dbReference type="ARBA" id="ARBA00023136"/>
    </source>
</evidence>
<feature type="transmembrane region" description="Helical" evidence="7">
    <location>
        <begin position="482"/>
        <end position="502"/>
    </location>
</feature>
<comment type="similarity">
    <text evidence="6">Belongs to the ABC-4 integral membrane protein family.</text>
</comment>
<accession>A0AAW9KKZ2</accession>
<sequence length="826" mass="84572">MPSLLDLRRTAAALVAVAMSAALIAFAFIISDSFRTQTQTSARVSVGDAAVVVQDGRGAKSTEKALDDDLLNRVSALDGVDSVRGAHWDMLWLDLPKQLQHAAGVQIAAQDVPALTKFTTLSSGRLPKTTGEVAIDSMLAEQQGLSVGDTIRLTSKNDDAKAVHSAPTVVGIISAGADSKETSTGAFYATAEQLQTMGARMDYRSLYVKAKPGTDTDALLTKVSQTVHSVQPSASVQSRDEAIAQRAQTQIGAATISSIINILAPVCAAVAIIVIATTFSTLVARQTRMVGLMRCIGTTRHQVMLAVLRTGLMTGLVGSVLGAALGTGLGAIAVSSGLFADLKADQLTISPVSLGITVALGTLVTLIAVLRPARSATHISPLVALTGQVASTKQAGRRRMWVAVVGVIVAVIGAAVVALGIQVSDIFITACGSIVVVVGTVLSLPLLVTAIIGFIGRVSGDTRLPVLQLATRNLARNSGRSAATAATLFVCVLVGSALFVGLSSLNASFDDILGHSSPVDARIFGVTPQTDTAQLTKQVKAVNGIKDVTYVPSLDLTQTVDGESEDISVDVIDTGSIAPIARSTSGLEGLDDKTLIVSGIYNIPDGSTVTLTGATGSVELTARVQEGWGAVVSPAVAQRLNGDTPTNATVWVRSTGNSMTSDTEHALTAAIRGQDMMVSGSASASEQMSSLITRMALIVCLVLGAALVIALSGLANTTDVSVLERVREIGVLRATGSSRQEIRRLIVTEGALVAAVGGSLGLLIGTILGTAGTVAAGGTAEGMSVHIPYLALLGMFAVTLAVGLAASVRPAGRAASVPPVMALSEE</sequence>
<comment type="caution">
    <text evidence="9">The sequence shown here is derived from an EMBL/GenBank/DDBJ whole genome shotgun (WGS) entry which is preliminary data.</text>
</comment>
<dbReference type="EMBL" id="JAXBCZ010000001">
    <property type="protein sequence ID" value="MEA1305367.1"/>
    <property type="molecule type" value="Genomic_DNA"/>
</dbReference>
<evidence type="ECO:0000313" key="9">
    <source>
        <dbReference type="EMBL" id="MEA1305367.1"/>
    </source>
</evidence>
<dbReference type="PANTHER" id="PTHR30572">
    <property type="entry name" value="MEMBRANE COMPONENT OF TRANSPORTER-RELATED"/>
    <property type="match status" value="1"/>
</dbReference>
<feature type="transmembrane region" description="Helical" evidence="7">
    <location>
        <begin position="427"/>
        <end position="455"/>
    </location>
</feature>